<evidence type="ECO:0000256" key="2">
    <source>
        <dbReference type="ARBA" id="ARBA00022576"/>
    </source>
</evidence>
<dbReference type="Pfam" id="PF00155">
    <property type="entry name" value="Aminotran_1_2"/>
    <property type="match status" value="1"/>
</dbReference>
<organism evidence="6">
    <name type="scientific">marine sediment metagenome</name>
    <dbReference type="NCBI Taxonomy" id="412755"/>
    <lineage>
        <taxon>unclassified sequences</taxon>
        <taxon>metagenomes</taxon>
        <taxon>ecological metagenomes</taxon>
    </lineage>
</organism>
<evidence type="ECO:0000256" key="1">
    <source>
        <dbReference type="ARBA" id="ARBA00001933"/>
    </source>
</evidence>
<reference evidence="6" key="1">
    <citation type="journal article" date="2015" name="Nature">
        <title>Complex archaea that bridge the gap between prokaryotes and eukaryotes.</title>
        <authorList>
            <person name="Spang A."/>
            <person name="Saw J.H."/>
            <person name="Jorgensen S.L."/>
            <person name="Zaremba-Niedzwiedzka K."/>
            <person name="Martijn J."/>
            <person name="Lind A.E."/>
            <person name="van Eijk R."/>
            <person name="Schleper C."/>
            <person name="Guy L."/>
            <person name="Ettema T.J."/>
        </authorList>
    </citation>
    <scope>NUCLEOTIDE SEQUENCE</scope>
</reference>
<dbReference type="InterPro" id="IPR015424">
    <property type="entry name" value="PyrdxlP-dep_Trfase"/>
</dbReference>
<dbReference type="HAMAP" id="MF_01023">
    <property type="entry name" value="HisC_aminotrans_2"/>
    <property type="match status" value="1"/>
</dbReference>
<evidence type="ECO:0000256" key="4">
    <source>
        <dbReference type="ARBA" id="ARBA00022898"/>
    </source>
</evidence>
<protein>
    <recommendedName>
        <fullName evidence="5">Aminotransferase class I/classII large domain-containing protein</fullName>
    </recommendedName>
</protein>
<dbReference type="EMBL" id="LAZR01004962">
    <property type="protein sequence ID" value="KKN04070.1"/>
    <property type="molecule type" value="Genomic_DNA"/>
</dbReference>
<feature type="domain" description="Aminotransferase class I/classII large" evidence="5">
    <location>
        <begin position="32"/>
        <end position="359"/>
    </location>
</feature>
<comment type="cofactor">
    <cofactor evidence="1">
        <name>pyridoxal 5'-phosphate</name>
        <dbReference type="ChEBI" id="CHEBI:597326"/>
    </cofactor>
</comment>
<dbReference type="GO" id="GO:0004400">
    <property type="term" value="F:histidinol-phosphate transaminase activity"/>
    <property type="evidence" value="ECO:0007669"/>
    <property type="project" value="InterPro"/>
</dbReference>
<sequence>MDGIVKKQFSEMETYIPGRPIEKVKEQYGLERVIKLASNESPLGPMPAALDAIKKYSSQLNRYPDIEATILRDTLAKYYKLPRENFLIGNGSNELLRIAGQAVLGKGDEVIFAEPSFVVYRMVADFFEAKSVPVDLKNHTHDLEAMLAAITEKTKLIFICNPNNPTGTMVSRTEVEDFINKVPEGVLVVVDEAYAEFVEERDAYPLDLNYSVNKPIIVTRTFSKLYGLAGLRIGYGVAPPSYVAVDQRIRDPFNVNLLAQVAATVSLDDKGEAQKRYQQNLDNKRYLYKGLKEVGLDFVSSQTNFILIDLKKDSTLVFEKLLEKGVIVRTGEIFTERYRNYIRVSIGSKEEIDIFLEAIKTI</sequence>
<keyword evidence="2" id="KW-0032">Aminotransferase</keyword>
<dbReference type="PANTHER" id="PTHR43643:SF3">
    <property type="entry name" value="HISTIDINOL-PHOSPHATE AMINOTRANSFERASE"/>
    <property type="match status" value="1"/>
</dbReference>
<evidence type="ECO:0000256" key="3">
    <source>
        <dbReference type="ARBA" id="ARBA00022679"/>
    </source>
</evidence>
<dbReference type="Gene3D" id="3.90.1150.10">
    <property type="entry name" value="Aspartate Aminotransferase, domain 1"/>
    <property type="match status" value="1"/>
</dbReference>
<dbReference type="InterPro" id="IPR015422">
    <property type="entry name" value="PyrdxlP-dep_Trfase_small"/>
</dbReference>
<dbReference type="InterPro" id="IPR004839">
    <property type="entry name" value="Aminotransferase_I/II_large"/>
</dbReference>
<dbReference type="InterPro" id="IPR015421">
    <property type="entry name" value="PyrdxlP-dep_Trfase_major"/>
</dbReference>
<accession>A0A0F9M9E3</accession>
<evidence type="ECO:0000313" key="6">
    <source>
        <dbReference type="EMBL" id="KKN04070.1"/>
    </source>
</evidence>
<keyword evidence="4" id="KW-0663">Pyridoxal phosphate</keyword>
<dbReference type="PANTHER" id="PTHR43643">
    <property type="entry name" value="HISTIDINOL-PHOSPHATE AMINOTRANSFERASE 2"/>
    <property type="match status" value="1"/>
</dbReference>
<gene>
    <name evidence="6" type="ORF">LCGC14_1101210</name>
</gene>
<dbReference type="SUPFAM" id="SSF53383">
    <property type="entry name" value="PLP-dependent transferases"/>
    <property type="match status" value="1"/>
</dbReference>
<dbReference type="CDD" id="cd00609">
    <property type="entry name" value="AAT_like"/>
    <property type="match status" value="1"/>
</dbReference>
<dbReference type="AlphaFoldDB" id="A0A0F9M9E3"/>
<name>A0A0F9M9E3_9ZZZZ</name>
<dbReference type="InterPro" id="IPR005861">
    <property type="entry name" value="HisP_aminotrans"/>
</dbReference>
<dbReference type="GO" id="GO:0030170">
    <property type="term" value="F:pyridoxal phosphate binding"/>
    <property type="evidence" value="ECO:0007669"/>
    <property type="project" value="InterPro"/>
</dbReference>
<dbReference type="Gene3D" id="3.40.640.10">
    <property type="entry name" value="Type I PLP-dependent aspartate aminotransferase-like (Major domain)"/>
    <property type="match status" value="1"/>
</dbReference>
<comment type="caution">
    <text evidence="6">The sequence shown here is derived from an EMBL/GenBank/DDBJ whole genome shotgun (WGS) entry which is preliminary data.</text>
</comment>
<keyword evidence="3" id="KW-0808">Transferase</keyword>
<dbReference type="GO" id="GO:0000105">
    <property type="term" value="P:L-histidine biosynthetic process"/>
    <property type="evidence" value="ECO:0007669"/>
    <property type="project" value="InterPro"/>
</dbReference>
<evidence type="ECO:0000259" key="5">
    <source>
        <dbReference type="Pfam" id="PF00155"/>
    </source>
</evidence>
<dbReference type="InterPro" id="IPR050106">
    <property type="entry name" value="HistidinolP_aminotransfase"/>
</dbReference>
<dbReference type="NCBIfam" id="TIGR01141">
    <property type="entry name" value="hisC"/>
    <property type="match status" value="1"/>
</dbReference>
<proteinExistence type="inferred from homology"/>